<feature type="region of interest" description="Disordered" evidence="1">
    <location>
        <begin position="1"/>
        <end position="42"/>
    </location>
</feature>
<protein>
    <submittedName>
        <fullName evidence="2">Uncharacterized protein</fullName>
    </submittedName>
</protein>
<organism evidence="2">
    <name type="scientific">Arundo donax</name>
    <name type="common">Giant reed</name>
    <name type="synonym">Donax arundinaceus</name>
    <dbReference type="NCBI Taxonomy" id="35708"/>
    <lineage>
        <taxon>Eukaryota</taxon>
        <taxon>Viridiplantae</taxon>
        <taxon>Streptophyta</taxon>
        <taxon>Embryophyta</taxon>
        <taxon>Tracheophyta</taxon>
        <taxon>Spermatophyta</taxon>
        <taxon>Magnoliopsida</taxon>
        <taxon>Liliopsida</taxon>
        <taxon>Poales</taxon>
        <taxon>Poaceae</taxon>
        <taxon>PACMAD clade</taxon>
        <taxon>Arundinoideae</taxon>
        <taxon>Arundineae</taxon>
        <taxon>Arundo</taxon>
    </lineage>
</organism>
<sequence>MSGTKFSAFSPAATTSQRPMYSISPAAPGTAVRTRQRPEVSS</sequence>
<evidence type="ECO:0000313" key="2">
    <source>
        <dbReference type="EMBL" id="JAE00870.1"/>
    </source>
</evidence>
<accession>A0A0A9EJD4</accession>
<reference evidence="2" key="1">
    <citation type="submission" date="2014-09" db="EMBL/GenBank/DDBJ databases">
        <authorList>
            <person name="Magalhaes I.L.F."/>
            <person name="Oliveira U."/>
            <person name="Santos F.R."/>
            <person name="Vidigal T.H.D.A."/>
            <person name="Brescovit A.D."/>
            <person name="Santos A.J."/>
        </authorList>
    </citation>
    <scope>NUCLEOTIDE SEQUENCE</scope>
    <source>
        <tissue evidence="2">Shoot tissue taken approximately 20 cm above the soil surface</tissue>
    </source>
</reference>
<name>A0A0A9EJD4_ARUDO</name>
<proteinExistence type="predicted"/>
<reference evidence="2" key="2">
    <citation type="journal article" date="2015" name="Data Brief">
        <title>Shoot transcriptome of the giant reed, Arundo donax.</title>
        <authorList>
            <person name="Barrero R.A."/>
            <person name="Guerrero F.D."/>
            <person name="Moolhuijzen P."/>
            <person name="Goolsby J.A."/>
            <person name="Tidwell J."/>
            <person name="Bellgard S.E."/>
            <person name="Bellgard M.I."/>
        </authorList>
    </citation>
    <scope>NUCLEOTIDE SEQUENCE</scope>
    <source>
        <tissue evidence="2">Shoot tissue taken approximately 20 cm above the soil surface</tissue>
    </source>
</reference>
<feature type="compositionally biased region" description="Polar residues" evidence="1">
    <location>
        <begin position="1"/>
        <end position="19"/>
    </location>
</feature>
<dbReference type="EMBL" id="GBRH01197026">
    <property type="protein sequence ID" value="JAE00870.1"/>
    <property type="molecule type" value="Transcribed_RNA"/>
</dbReference>
<evidence type="ECO:0000256" key="1">
    <source>
        <dbReference type="SAM" id="MobiDB-lite"/>
    </source>
</evidence>
<dbReference type="AlphaFoldDB" id="A0A0A9EJD4"/>